<organism evidence="2 3">
    <name type="scientific">Mycolicibacterium tusciae</name>
    <dbReference type="NCBI Taxonomy" id="75922"/>
    <lineage>
        <taxon>Bacteria</taxon>
        <taxon>Bacillati</taxon>
        <taxon>Actinomycetota</taxon>
        <taxon>Actinomycetes</taxon>
        <taxon>Mycobacteriales</taxon>
        <taxon>Mycobacteriaceae</taxon>
        <taxon>Mycolicibacterium</taxon>
    </lineage>
</organism>
<dbReference type="InterPro" id="IPR027417">
    <property type="entry name" value="P-loop_NTPase"/>
</dbReference>
<evidence type="ECO:0000313" key="2">
    <source>
        <dbReference type="EMBL" id="ORB62440.1"/>
    </source>
</evidence>
<dbReference type="GO" id="GO:0043531">
    <property type="term" value="F:ADP binding"/>
    <property type="evidence" value="ECO:0007669"/>
    <property type="project" value="InterPro"/>
</dbReference>
<dbReference type="SUPFAM" id="SSF48452">
    <property type="entry name" value="TPR-like"/>
    <property type="match status" value="1"/>
</dbReference>
<evidence type="ECO:0000259" key="1">
    <source>
        <dbReference type="PROSITE" id="PS50125"/>
    </source>
</evidence>
<dbReference type="STRING" id="75922.BST47_24040"/>
<sequence length="876" mass="94236">MTFLFTDIEGSTRRWEADADAMRWALGIHDAVLRDAIQDHGGVVFKHTGDGVCAVFASPGDAVDAAVAAQRSLELPVRMGLASGEAQLRDGDYFGAVLNRAARVMAAGHGGQILLDGTTAGLVPAADMTTLGSKRLRDIAKPVEIFQVQAAELRTDFPPLKTEDSAPGNLRVPTTNLIGRETELNELQSALKQHRLVTLTGVGGVGKTRLALEIAGRSASAYLDGVFVIELAAIADETAIPEATAAVLGVKQQPGMTVTASIASALWGRSRLLVFDNCEHVLDSSAGLIGAILGASSTVTILATSREGLGLADEQLWPVPSLDVGSGVESTAAMLFVERVQAVSPAFSASNHPEEITEICQRLDGIPLAIELAASRMQSMTVTEVRDRLDRRFRLLVGSRRQLERHQTLRHAVQWSYDLLDDNEKDLLATCSVFSGGFDLAAACGVSGSDDEFTTLDTLDALVRKSLVVADRSAGHTRYSMLETIRQFAEEQLVTTGDAGAVRTAHARYFAGLENSITTLWDGPRQLEAYEWFTVEIANLRTAFRWALDSDDIDSASAIAIYAALAGFWSDHYEPIRWNEELIGPARKIGHRRLAQLYGVAALCFTAGRIEDALGYAAAGQEAILSGRFDEIRRENEASLGAPYTAAGEPERWVDWCRTAVTLHPDIHIHTRALFVIALQMAGQNDEAIAVADELPAMLEATDNPTYAAWALFAYGTAYRDRDSRIAYDALRRGLEIAQASGSRQTESNIAAMLTSLTAVHGEPADALGYSIVSIRNQYDSGNFFLVGNSLAALASLFVRIGRAEAAATLIGCADTPFNRSSFPVLAADEVRLRDALGDDAYDSLARAGAQMSLASAVTYACEQIDRVRAEMAAER</sequence>
<protein>
    <submittedName>
        <fullName evidence="2">Adenylate/guanylate cyclase domain-containing protein</fullName>
    </submittedName>
</protein>
<dbReference type="Gene3D" id="3.40.50.300">
    <property type="entry name" value="P-loop containing nucleotide triphosphate hydrolases"/>
    <property type="match status" value="1"/>
</dbReference>
<dbReference type="InterPro" id="IPR029787">
    <property type="entry name" value="Nucleotide_cyclase"/>
</dbReference>
<proteinExistence type="predicted"/>
<reference evidence="2 3" key="1">
    <citation type="submission" date="2017-02" db="EMBL/GenBank/DDBJ databases">
        <title>The new phylogeny of genus Mycobacterium.</title>
        <authorList>
            <person name="Tortoli E."/>
            <person name="Trovato A."/>
            <person name="Cirillo D.M."/>
        </authorList>
    </citation>
    <scope>NUCLEOTIDE SEQUENCE [LARGE SCALE GENOMIC DNA]</scope>
    <source>
        <strain evidence="2 3">DSM 44338</strain>
    </source>
</reference>
<gene>
    <name evidence="2" type="ORF">BST47_24040</name>
</gene>
<dbReference type="InterPro" id="IPR058852">
    <property type="entry name" value="HTH_77"/>
</dbReference>
<dbReference type="OrthoDB" id="4624147at2"/>
<name>A0A1X0JIH2_9MYCO</name>
<dbReference type="GO" id="GO:0035556">
    <property type="term" value="P:intracellular signal transduction"/>
    <property type="evidence" value="ECO:0007669"/>
    <property type="project" value="InterPro"/>
</dbReference>
<dbReference type="AlphaFoldDB" id="A0A1X0JIH2"/>
<dbReference type="SUPFAM" id="SSF55073">
    <property type="entry name" value="Nucleotide cyclase"/>
    <property type="match status" value="1"/>
</dbReference>
<comment type="caution">
    <text evidence="2">The sequence shown here is derived from an EMBL/GenBank/DDBJ whole genome shotgun (WGS) entry which is preliminary data.</text>
</comment>
<dbReference type="InterPro" id="IPR001054">
    <property type="entry name" value="A/G_cyclase"/>
</dbReference>
<feature type="domain" description="Guanylate cyclase" evidence="1">
    <location>
        <begin position="2"/>
        <end position="105"/>
    </location>
</feature>
<dbReference type="InterPro" id="IPR011990">
    <property type="entry name" value="TPR-like_helical_dom_sf"/>
</dbReference>
<dbReference type="Gene3D" id="3.30.70.1230">
    <property type="entry name" value="Nucleotide cyclase"/>
    <property type="match status" value="2"/>
</dbReference>
<dbReference type="CDD" id="cd07302">
    <property type="entry name" value="CHD"/>
    <property type="match status" value="1"/>
</dbReference>
<evidence type="ECO:0000313" key="3">
    <source>
        <dbReference type="Proteomes" id="UP000192411"/>
    </source>
</evidence>
<dbReference type="Proteomes" id="UP000192411">
    <property type="component" value="Unassembled WGS sequence"/>
</dbReference>
<dbReference type="PANTHER" id="PTHR47691">
    <property type="entry name" value="REGULATOR-RELATED"/>
    <property type="match status" value="1"/>
</dbReference>
<accession>A0A1X0JIH2</accession>
<keyword evidence="3" id="KW-1185">Reference proteome</keyword>
<dbReference type="PROSITE" id="PS50125">
    <property type="entry name" value="GUANYLATE_CYCLASE_2"/>
    <property type="match status" value="1"/>
</dbReference>
<dbReference type="EMBL" id="MVIM01000016">
    <property type="protein sequence ID" value="ORB62440.1"/>
    <property type="molecule type" value="Genomic_DNA"/>
</dbReference>
<dbReference type="PANTHER" id="PTHR47691:SF3">
    <property type="entry name" value="HTH-TYPE TRANSCRIPTIONAL REGULATOR RV0890C-RELATED"/>
    <property type="match status" value="1"/>
</dbReference>
<dbReference type="GO" id="GO:0009190">
    <property type="term" value="P:cyclic nucleotide biosynthetic process"/>
    <property type="evidence" value="ECO:0007669"/>
    <property type="project" value="InterPro"/>
</dbReference>
<dbReference type="GO" id="GO:0004016">
    <property type="term" value="F:adenylate cyclase activity"/>
    <property type="evidence" value="ECO:0007669"/>
    <property type="project" value="UniProtKB-ARBA"/>
</dbReference>
<dbReference type="SUPFAM" id="SSF52540">
    <property type="entry name" value="P-loop containing nucleoside triphosphate hydrolases"/>
    <property type="match status" value="1"/>
</dbReference>
<dbReference type="Pfam" id="PF25872">
    <property type="entry name" value="HTH_77"/>
    <property type="match status" value="1"/>
</dbReference>